<dbReference type="InterPro" id="IPR043128">
    <property type="entry name" value="Rev_trsase/Diguanyl_cyclase"/>
</dbReference>
<feature type="transmembrane region" description="Helical" evidence="3">
    <location>
        <begin position="95"/>
        <end position="114"/>
    </location>
</feature>
<keyword evidence="3" id="KW-0472">Membrane</keyword>
<evidence type="ECO:0000259" key="4">
    <source>
        <dbReference type="PROSITE" id="PS50887"/>
    </source>
</evidence>
<dbReference type="SMART" id="SM00267">
    <property type="entry name" value="GGDEF"/>
    <property type="match status" value="1"/>
</dbReference>
<dbReference type="Proteomes" id="UP000831532">
    <property type="component" value="Chromosome"/>
</dbReference>
<reference evidence="5 6" key="1">
    <citation type="submission" date="2020-10" db="EMBL/GenBank/DDBJ databases">
        <title>Genome analysis of Massilia species.</title>
        <authorList>
            <person name="Jung D.-H."/>
        </authorList>
    </citation>
    <scope>NUCLEOTIDE SEQUENCE [LARGE SCALE GENOMIC DNA]</scope>
    <source>
        <strain evidence="6">sipir</strain>
    </source>
</reference>
<organism evidence="5 6">
    <name type="scientific">Massilia violaceinigra</name>
    <dbReference type="NCBI Taxonomy" id="2045208"/>
    <lineage>
        <taxon>Bacteria</taxon>
        <taxon>Pseudomonadati</taxon>
        <taxon>Pseudomonadota</taxon>
        <taxon>Betaproteobacteria</taxon>
        <taxon>Burkholderiales</taxon>
        <taxon>Oxalobacteraceae</taxon>
        <taxon>Telluria group</taxon>
        <taxon>Massilia</taxon>
    </lineage>
</organism>
<proteinExistence type="predicted"/>
<dbReference type="NCBIfam" id="TIGR00254">
    <property type="entry name" value="GGDEF"/>
    <property type="match status" value="1"/>
</dbReference>
<feature type="transmembrane region" description="Helical" evidence="3">
    <location>
        <begin position="6"/>
        <end position="24"/>
    </location>
</feature>
<gene>
    <name evidence="5" type="ORF">INH39_22935</name>
</gene>
<dbReference type="InterPro" id="IPR029787">
    <property type="entry name" value="Nucleotide_cyclase"/>
</dbReference>
<keyword evidence="3" id="KW-1133">Transmembrane helix</keyword>
<accession>A0ABY4A0R8</accession>
<dbReference type="PROSITE" id="PS50887">
    <property type="entry name" value="GGDEF"/>
    <property type="match status" value="1"/>
</dbReference>
<dbReference type="RefSeq" id="WP_243489462.1">
    <property type="nucleotide sequence ID" value="NZ_CP063361.1"/>
</dbReference>
<evidence type="ECO:0000313" key="5">
    <source>
        <dbReference type="EMBL" id="UOD28291.1"/>
    </source>
</evidence>
<dbReference type="PANTHER" id="PTHR45138:SF9">
    <property type="entry name" value="DIGUANYLATE CYCLASE DGCM-RELATED"/>
    <property type="match status" value="1"/>
</dbReference>
<feature type="transmembrane region" description="Helical" evidence="3">
    <location>
        <begin position="65"/>
        <end position="83"/>
    </location>
</feature>
<feature type="transmembrane region" description="Helical" evidence="3">
    <location>
        <begin position="151"/>
        <end position="171"/>
    </location>
</feature>
<dbReference type="EC" id="2.7.7.65" evidence="1"/>
<dbReference type="InterPro" id="IPR050469">
    <property type="entry name" value="Diguanylate_Cyclase"/>
</dbReference>
<evidence type="ECO:0000256" key="3">
    <source>
        <dbReference type="SAM" id="Phobius"/>
    </source>
</evidence>
<dbReference type="Gene3D" id="3.30.70.270">
    <property type="match status" value="1"/>
</dbReference>
<feature type="transmembrane region" description="Helical" evidence="3">
    <location>
        <begin position="183"/>
        <end position="207"/>
    </location>
</feature>
<feature type="transmembrane region" description="Helical" evidence="3">
    <location>
        <begin position="120"/>
        <end position="139"/>
    </location>
</feature>
<keyword evidence="6" id="KW-1185">Reference proteome</keyword>
<dbReference type="SUPFAM" id="SSF55073">
    <property type="entry name" value="Nucleotide cyclase"/>
    <property type="match status" value="1"/>
</dbReference>
<protein>
    <recommendedName>
        <fullName evidence="1">diguanylate cyclase</fullName>
        <ecNumber evidence="1">2.7.7.65</ecNumber>
    </recommendedName>
</protein>
<dbReference type="Pfam" id="PF00990">
    <property type="entry name" value="GGDEF"/>
    <property type="match status" value="1"/>
</dbReference>
<evidence type="ECO:0000313" key="6">
    <source>
        <dbReference type="Proteomes" id="UP000831532"/>
    </source>
</evidence>
<evidence type="ECO:0000256" key="1">
    <source>
        <dbReference type="ARBA" id="ARBA00012528"/>
    </source>
</evidence>
<dbReference type="InterPro" id="IPR000160">
    <property type="entry name" value="GGDEF_dom"/>
</dbReference>
<evidence type="ECO:0000256" key="2">
    <source>
        <dbReference type="ARBA" id="ARBA00034247"/>
    </source>
</evidence>
<feature type="domain" description="GGDEF" evidence="4">
    <location>
        <begin position="250"/>
        <end position="382"/>
    </location>
</feature>
<sequence>MDITTMLFALALGNLSLAAALFFYEYERGKSLSWSTWAIAKQCQAVAWLLLYFNGSGVVPDAVSIPVGYGVLFVGVGLEAGALWESVGRLAWRRIAYPVMGVSVALFLACYAIDEAGMRVVAGALILGGLYLAGAAALARGWRGGSMLHRFLVISVTLLAMLVAARGILVLTMPEGWGWLSKGLLQVLTSAALYLLMLLNGFGYLLLAREHQRVELDRLALVDPLTDLPNRRSFFAQLAPWMALARRPGQPSSLVMLDFDQFKRVNDSYGHPAGDTVLRSVAEVCKRQLRDSDQLGRLVGVEFALLLPRTGIEEAMLVAERIRAAVETSPVKTERAMISMTASFGVTVIRPDDSTVSLFKRADEALRAAKEGGRNKVVAAPVAPPPP</sequence>
<comment type="catalytic activity">
    <reaction evidence="2">
        <text>2 GTP = 3',3'-c-di-GMP + 2 diphosphate</text>
        <dbReference type="Rhea" id="RHEA:24898"/>
        <dbReference type="ChEBI" id="CHEBI:33019"/>
        <dbReference type="ChEBI" id="CHEBI:37565"/>
        <dbReference type="ChEBI" id="CHEBI:58805"/>
        <dbReference type="EC" id="2.7.7.65"/>
    </reaction>
</comment>
<dbReference type="CDD" id="cd01949">
    <property type="entry name" value="GGDEF"/>
    <property type="match status" value="1"/>
</dbReference>
<name>A0ABY4A0R8_9BURK</name>
<keyword evidence="3" id="KW-0812">Transmembrane</keyword>
<dbReference type="EMBL" id="CP063361">
    <property type="protein sequence ID" value="UOD28291.1"/>
    <property type="molecule type" value="Genomic_DNA"/>
</dbReference>
<dbReference type="PANTHER" id="PTHR45138">
    <property type="entry name" value="REGULATORY COMPONENTS OF SENSORY TRANSDUCTION SYSTEM"/>
    <property type="match status" value="1"/>
</dbReference>